<feature type="active site" evidence="9">
    <location>
        <position position="272"/>
    </location>
</feature>
<dbReference type="GO" id="GO:0003677">
    <property type="term" value="F:DNA binding"/>
    <property type="evidence" value="ECO:0007669"/>
    <property type="project" value="UniProtKB-UniRule"/>
</dbReference>
<dbReference type="NCBIfam" id="NF001399">
    <property type="entry name" value="PRK00283.1"/>
    <property type="match status" value="1"/>
</dbReference>
<proteinExistence type="inferred from homology"/>
<dbReference type="PANTHER" id="PTHR30349:SF81">
    <property type="entry name" value="TYROSINE RECOMBINASE XERC"/>
    <property type="match status" value="1"/>
</dbReference>
<reference evidence="12" key="1">
    <citation type="journal article" date="2022" name="Int. J. Syst. Evol. Microbiol.">
        <title>Granulimonas faecalis gen. nov., sp. nov., and Leptogranulimonas caecicola gen. nov., sp. nov., novel lactate-producing Atopobiaceae bacteria isolated from mouse intestines, and an emended description of the family Atopobiaceae.</title>
        <authorList>
            <person name="Morinaga K."/>
            <person name="Kusada H."/>
            <person name="Sakamoto S."/>
            <person name="Murakami T."/>
            <person name="Toyoda A."/>
            <person name="Mori H."/>
            <person name="Meng X.Y."/>
            <person name="Takashino M."/>
            <person name="Murotomi K."/>
            <person name="Tamaki H."/>
        </authorList>
    </citation>
    <scope>NUCLEOTIDE SEQUENCE</scope>
    <source>
        <strain evidence="12">OPF53</strain>
    </source>
</reference>
<dbReference type="InterPro" id="IPR002104">
    <property type="entry name" value="Integrase_catalytic"/>
</dbReference>
<dbReference type="InterPro" id="IPR010998">
    <property type="entry name" value="Integrase_recombinase_N"/>
</dbReference>
<dbReference type="InterPro" id="IPR044068">
    <property type="entry name" value="CB"/>
</dbReference>
<evidence type="ECO:0000256" key="9">
    <source>
        <dbReference type="HAMAP-Rule" id="MF_01808"/>
    </source>
</evidence>
<evidence type="ECO:0000256" key="3">
    <source>
        <dbReference type="ARBA" id="ARBA00022618"/>
    </source>
</evidence>
<feature type="active site" description="O-(3'-phospho-DNA)-tyrosine intermediate" evidence="9">
    <location>
        <position position="281"/>
    </location>
</feature>
<feature type="domain" description="Core-binding (CB)" evidence="11">
    <location>
        <begin position="3"/>
        <end position="88"/>
    </location>
</feature>
<keyword evidence="2 9" id="KW-0963">Cytoplasm</keyword>
<keyword evidence="6 9" id="KW-0238">DNA-binding</keyword>
<dbReference type="Proteomes" id="UP001055025">
    <property type="component" value="Unassembled WGS sequence"/>
</dbReference>
<accession>A0AAV5B3I6</accession>
<feature type="active site" evidence="9">
    <location>
        <position position="149"/>
    </location>
</feature>
<sequence length="302" mass="32249">MSAGWEGRLGDFLHFLATVRNLSPNTVRSYRCDLEGFLSWCDRTGTDPAALGPSDVRAYLGELRRARYAGRTVSRRLSALRTFYDWLGREGVVEGNVAAAASSPRTGRPLPEVLDDDQASALIAAADTSTPEGLRDRAQAELMYASGARIAEVAHLSVGDVDLGAGGVRLFGKGSKERLVPLYPAACRAVGAYLRDGRPALAARAAHASDALFLSSRGNPMGADALRVRFERLAALAGLPSSVTPHAMRHTFATELLSGGADLRSVQELLGHASISTTQVYTHLSVDRLKEASLQAHPRSGR</sequence>
<comment type="function">
    <text evidence="9">Site-specific tyrosine recombinase, which acts by catalyzing the cutting and rejoining of the recombining DNA molecules. The XerC-XerD complex is essential to convert dimers of the bacterial chromosome into monomers to permit their segregation at cell division. It also contributes to the segregational stability of plasmids.</text>
</comment>
<keyword evidence="13" id="KW-1185">Reference proteome</keyword>
<dbReference type="PROSITE" id="PS51900">
    <property type="entry name" value="CB"/>
    <property type="match status" value="1"/>
</dbReference>
<dbReference type="InterPro" id="IPR011010">
    <property type="entry name" value="DNA_brk_join_enz"/>
</dbReference>
<dbReference type="RefSeq" id="WP_135977322.1">
    <property type="nucleotide sequence ID" value="NZ_BQKC01000001.1"/>
</dbReference>
<dbReference type="HAMAP" id="MF_01808">
    <property type="entry name" value="Recomb_XerC_XerD"/>
    <property type="match status" value="1"/>
</dbReference>
<dbReference type="GO" id="GO:0009037">
    <property type="term" value="F:tyrosine-based site-specific recombinase activity"/>
    <property type="evidence" value="ECO:0007669"/>
    <property type="project" value="UniProtKB-UniRule"/>
</dbReference>
<organism evidence="12 13">
    <name type="scientific">Granulimonas faecalis</name>
    <dbReference type="NCBI Taxonomy" id="2894155"/>
    <lineage>
        <taxon>Bacteria</taxon>
        <taxon>Bacillati</taxon>
        <taxon>Actinomycetota</taxon>
        <taxon>Coriobacteriia</taxon>
        <taxon>Coriobacteriales</taxon>
        <taxon>Kribbibacteriaceae</taxon>
        <taxon>Granulimonas</taxon>
    </lineage>
</organism>
<evidence type="ECO:0000256" key="1">
    <source>
        <dbReference type="ARBA" id="ARBA00004496"/>
    </source>
</evidence>
<evidence type="ECO:0000256" key="7">
    <source>
        <dbReference type="ARBA" id="ARBA00023172"/>
    </source>
</evidence>
<dbReference type="SUPFAM" id="SSF56349">
    <property type="entry name" value="DNA breaking-rejoining enzymes"/>
    <property type="match status" value="1"/>
</dbReference>
<dbReference type="Pfam" id="PF02899">
    <property type="entry name" value="Phage_int_SAM_1"/>
    <property type="match status" value="1"/>
</dbReference>
<keyword evidence="7 9" id="KW-0233">DNA recombination</keyword>
<protein>
    <recommendedName>
        <fullName evidence="9">Tyrosine recombinase XerC</fullName>
    </recommendedName>
</protein>
<dbReference type="Gene3D" id="1.10.443.10">
    <property type="entry name" value="Intergrase catalytic core"/>
    <property type="match status" value="1"/>
</dbReference>
<dbReference type="InterPro" id="IPR004107">
    <property type="entry name" value="Integrase_SAM-like_N"/>
</dbReference>
<dbReference type="GO" id="GO:0051301">
    <property type="term" value="P:cell division"/>
    <property type="evidence" value="ECO:0007669"/>
    <property type="project" value="UniProtKB-KW"/>
</dbReference>
<gene>
    <name evidence="12" type="primary">xerD_1</name>
    <name evidence="9" type="synonym">xerC</name>
    <name evidence="12" type="ORF">ATOP_10360</name>
</gene>
<keyword evidence="5 9" id="KW-0229">DNA integration</keyword>
<dbReference type="PROSITE" id="PS51898">
    <property type="entry name" value="TYR_RECOMBINASE"/>
    <property type="match status" value="1"/>
</dbReference>
<dbReference type="GO" id="GO:0006313">
    <property type="term" value="P:DNA transposition"/>
    <property type="evidence" value="ECO:0007669"/>
    <property type="project" value="UniProtKB-UniRule"/>
</dbReference>
<evidence type="ECO:0000256" key="8">
    <source>
        <dbReference type="ARBA" id="ARBA00023306"/>
    </source>
</evidence>
<dbReference type="GO" id="GO:0005737">
    <property type="term" value="C:cytoplasm"/>
    <property type="evidence" value="ECO:0007669"/>
    <property type="project" value="UniProtKB-SubCell"/>
</dbReference>
<dbReference type="Pfam" id="PF00589">
    <property type="entry name" value="Phage_integrase"/>
    <property type="match status" value="1"/>
</dbReference>
<dbReference type="InterPro" id="IPR050090">
    <property type="entry name" value="Tyrosine_recombinase_XerCD"/>
</dbReference>
<dbReference type="Gene3D" id="1.10.150.130">
    <property type="match status" value="1"/>
</dbReference>
<dbReference type="CDD" id="cd00798">
    <property type="entry name" value="INT_XerDC_C"/>
    <property type="match status" value="1"/>
</dbReference>
<comment type="similarity">
    <text evidence="9">Belongs to the 'phage' integrase family. XerC subfamily.</text>
</comment>
<feature type="active site" evidence="9">
    <location>
        <position position="246"/>
    </location>
</feature>
<evidence type="ECO:0000256" key="4">
    <source>
        <dbReference type="ARBA" id="ARBA00022829"/>
    </source>
</evidence>
<dbReference type="PANTHER" id="PTHR30349">
    <property type="entry name" value="PHAGE INTEGRASE-RELATED"/>
    <property type="match status" value="1"/>
</dbReference>
<feature type="active site" evidence="9">
    <location>
        <position position="249"/>
    </location>
</feature>
<evidence type="ECO:0000256" key="2">
    <source>
        <dbReference type="ARBA" id="ARBA00022490"/>
    </source>
</evidence>
<comment type="subunit">
    <text evidence="9">Forms a cyclic heterotetrameric complex composed of two molecules of XerC and two molecules of XerD.</text>
</comment>
<dbReference type="AlphaFoldDB" id="A0AAV5B3I6"/>
<dbReference type="InterPro" id="IPR013762">
    <property type="entry name" value="Integrase-like_cat_sf"/>
</dbReference>
<evidence type="ECO:0000313" key="13">
    <source>
        <dbReference type="Proteomes" id="UP001055025"/>
    </source>
</evidence>
<evidence type="ECO:0000256" key="5">
    <source>
        <dbReference type="ARBA" id="ARBA00022908"/>
    </source>
</evidence>
<evidence type="ECO:0000256" key="6">
    <source>
        <dbReference type="ARBA" id="ARBA00023125"/>
    </source>
</evidence>
<evidence type="ECO:0000259" key="10">
    <source>
        <dbReference type="PROSITE" id="PS51898"/>
    </source>
</evidence>
<comment type="caution">
    <text evidence="12">The sequence shown here is derived from an EMBL/GenBank/DDBJ whole genome shotgun (WGS) entry which is preliminary data.</text>
</comment>
<name>A0AAV5B3I6_9ACTN</name>
<keyword evidence="4 9" id="KW-0159">Chromosome partition</keyword>
<evidence type="ECO:0000313" key="12">
    <source>
        <dbReference type="EMBL" id="GJM55381.1"/>
    </source>
</evidence>
<keyword evidence="3 9" id="KW-0132">Cell division</keyword>
<dbReference type="GO" id="GO:0007059">
    <property type="term" value="P:chromosome segregation"/>
    <property type="evidence" value="ECO:0007669"/>
    <property type="project" value="UniProtKB-UniRule"/>
</dbReference>
<dbReference type="InterPro" id="IPR023009">
    <property type="entry name" value="Tyrosine_recombinase_XerC/XerD"/>
</dbReference>
<evidence type="ECO:0000259" key="11">
    <source>
        <dbReference type="PROSITE" id="PS51900"/>
    </source>
</evidence>
<comment type="subcellular location">
    <subcellularLocation>
        <location evidence="1 9">Cytoplasm</location>
    </subcellularLocation>
</comment>
<feature type="active site" evidence="9">
    <location>
        <position position="173"/>
    </location>
</feature>
<keyword evidence="8 9" id="KW-0131">Cell cycle</keyword>
<dbReference type="EMBL" id="BQKC01000001">
    <property type="protein sequence ID" value="GJM55381.1"/>
    <property type="molecule type" value="Genomic_DNA"/>
</dbReference>
<feature type="domain" description="Tyr recombinase" evidence="10">
    <location>
        <begin position="109"/>
        <end position="294"/>
    </location>
</feature>